<dbReference type="EMBL" id="BAAADO010000003">
    <property type="protein sequence ID" value="GAA0489213.1"/>
    <property type="molecule type" value="Genomic_DNA"/>
</dbReference>
<reference evidence="2 3" key="1">
    <citation type="journal article" date="2019" name="Int. J. Syst. Evol. Microbiol.">
        <title>The Global Catalogue of Microorganisms (GCM) 10K type strain sequencing project: providing services to taxonomists for standard genome sequencing and annotation.</title>
        <authorList>
            <consortium name="The Broad Institute Genomics Platform"/>
            <consortium name="The Broad Institute Genome Sequencing Center for Infectious Disease"/>
            <person name="Wu L."/>
            <person name="Ma J."/>
        </authorList>
    </citation>
    <scope>NUCLEOTIDE SEQUENCE [LARGE SCALE GENOMIC DNA]</scope>
    <source>
        <strain evidence="2 3">JCM 12389</strain>
    </source>
</reference>
<protein>
    <submittedName>
        <fullName evidence="2">Uncharacterized protein</fullName>
    </submittedName>
</protein>
<keyword evidence="1" id="KW-0472">Membrane</keyword>
<accession>A0ABN1B2Z2</accession>
<keyword evidence="1" id="KW-0812">Transmembrane</keyword>
<feature type="transmembrane region" description="Helical" evidence="1">
    <location>
        <begin position="30"/>
        <end position="52"/>
    </location>
</feature>
<evidence type="ECO:0000256" key="1">
    <source>
        <dbReference type="SAM" id="Phobius"/>
    </source>
</evidence>
<feature type="transmembrane region" description="Helical" evidence="1">
    <location>
        <begin position="102"/>
        <end position="122"/>
    </location>
</feature>
<sequence length="125" mass="14553">MPIGLVSTAFPLAVLLGVRFSPEKWIWKIPFYWGIVHIGMVAEAVLMITPIFKFGPEWDLWDSYSLRWGYYLLFELLGSKMIPPHLRKPMSHESFRYGGWAWIVFHIVVIVTIFLMGVYTGITLF</sequence>
<evidence type="ECO:0000313" key="3">
    <source>
        <dbReference type="Proteomes" id="UP001500880"/>
    </source>
</evidence>
<keyword evidence="3" id="KW-1185">Reference proteome</keyword>
<evidence type="ECO:0000313" key="2">
    <source>
        <dbReference type="EMBL" id="GAA0489213.1"/>
    </source>
</evidence>
<keyword evidence="1" id="KW-1133">Transmembrane helix</keyword>
<comment type="caution">
    <text evidence="2">The sequence shown here is derived from an EMBL/GenBank/DDBJ whole genome shotgun (WGS) entry which is preliminary data.</text>
</comment>
<organism evidence="2 3">
    <name type="scientific">Salinibacillus aidingensis</name>
    <dbReference type="NCBI Taxonomy" id="237684"/>
    <lineage>
        <taxon>Bacteria</taxon>
        <taxon>Bacillati</taxon>
        <taxon>Bacillota</taxon>
        <taxon>Bacilli</taxon>
        <taxon>Bacillales</taxon>
        <taxon>Bacillaceae</taxon>
        <taxon>Salinibacillus</taxon>
    </lineage>
</organism>
<name>A0ABN1B2Z2_9BACI</name>
<proteinExistence type="predicted"/>
<gene>
    <name evidence="2" type="ORF">GCM10008986_13780</name>
</gene>
<dbReference type="Proteomes" id="UP001500880">
    <property type="component" value="Unassembled WGS sequence"/>
</dbReference>